<dbReference type="InterPro" id="IPR006059">
    <property type="entry name" value="SBP"/>
</dbReference>
<dbReference type="Gene3D" id="3.40.190.10">
    <property type="entry name" value="Periplasmic binding protein-like II"/>
    <property type="match status" value="2"/>
</dbReference>
<dbReference type="RefSeq" id="WP_110939718.1">
    <property type="nucleotide sequence ID" value="NZ_FQZV01000005.1"/>
</dbReference>
<dbReference type="EMBL" id="FQZV01000005">
    <property type="protein sequence ID" value="SHI69904.1"/>
    <property type="molecule type" value="Genomic_DNA"/>
</dbReference>
<gene>
    <name evidence="2" type="ORF">SAMN02745975_00426</name>
</gene>
<sequence>MKKIAKIMAIVLTLALLFTACAPKNPSTGNTGDQSKEVSLRFSWWGGDERHEKTLEVIKLYEELNPGVKITAEYGGWQGHLEKITTQILGNTAADIIQINWNWIAAFSKDGSGFYDLNTLADYIDLGNYEDHLLAQTTVNGKLNGLPVGIAGKVFYYNANTWEKAGVPIPKTFDELFAAAPVFKEKLGKDYYPFDLDQYGAFLMTLYYLEQKTGKPFIGDDNQVAYTAAELEEAYEFYLKMVEAGVTPSIEARAAAGNVPVDQTPGWIQGKYGGTYEWDSAINKFQQSLEGDQKIVTGEFLTGIGSHPSALAKVSMVYGINKNTKYPEEAAKFLNFLVSDPRATEILGTSRGIPANKAAVETLVSKDQLKGLTFEGNTKVNEFIGQGISPYFEADELQQFYRAVIEELGYGKLTAAQAAEKTIKEVNRLLKEKAN</sequence>
<name>A0A1M6D9N0_9FIRM</name>
<dbReference type="STRING" id="1121919.SAMN02745975_00426"/>
<dbReference type="OrthoDB" id="9764112at2"/>
<proteinExistence type="predicted"/>
<dbReference type="InterPro" id="IPR050490">
    <property type="entry name" value="Bact_solute-bd_prot1"/>
</dbReference>
<dbReference type="PANTHER" id="PTHR43649:SF11">
    <property type="entry name" value="ABC TRANSPORTER SUBSTRATE-BINDING PROTEIN YESO-RELATED"/>
    <property type="match status" value="1"/>
</dbReference>
<evidence type="ECO:0000256" key="1">
    <source>
        <dbReference type="SAM" id="SignalP"/>
    </source>
</evidence>
<feature type="chain" id="PRO_5038536545" evidence="1">
    <location>
        <begin position="23"/>
        <end position="435"/>
    </location>
</feature>
<dbReference type="PANTHER" id="PTHR43649">
    <property type="entry name" value="ARABINOSE-BINDING PROTEIN-RELATED"/>
    <property type="match status" value="1"/>
</dbReference>
<dbReference type="PROSITE" id="PS51257">
    <property type="entry name" value="PROKAR_LIPOPROTEIN"/>
    <property type="match status" value="1"/>
</dbReference>
<feature type="signal peptide" evidence="1">
    <location>
        <begin position="1"/>
        <end position="22"/>
    </location>
</feature>
<accession>A0A1M6D9N0</accession>
<evidence type="ECO:0000313" key="3">
    <source>
        <dbReference type="Proteomes" id="UP000184536"/>
    </source>
</evidence>
<organism evidence="2 3">
    <name type="scientific">Geosporobacter subterraneus DSM 17957</name>
    <dbReference type="NCBI Taxonomy" id="1121919"/>
    <lineage>
        <taxon>Bacteria</taxon>
        <taxon>Bacillati</taxon>
        <taxon>Bacillota</taxon>
        <taxon>Clostridia</taxon>
        <taxon>Peptostreptococcales</taxon>
        <taxon>Thermotaleaceae</taxon>
        <taxon>Geosporobacter</taxon>
    </lineage>
</organism>
<dbReference type="AlphaFoldDB" id="A0A1M6D9N0"/>
<reference evidence="3" key="1">
    <citation type="submission" date="2016-11" db="EMBL/GenBank/DDBJ databases">
        <authorList>
            <person name="Varghese N."/>
            <person name="Submissions S."/>
        </authorList>
    </citation>
    <scope>NUCLEOTIDE SEQUENCE [LARGE SCALE GENOMIC DNA]</scope>
    <source>
        <strain evidence="3">DSM 17957</strain>
    </source>
</reference>
<keyword evidence="1" id="KW-0732">Signal</keyword>
<dbReference type="SUPFAM" id="SSF53850">
    <property type="entry name" value="Periplasmic binding protein-like II"/>
    <property type="match status" value="1"/>
</dbReference>
<dbReference type="Pfam" id="PF13416">
    <property type="entry name" value="SBP_bac_8"/>
    <property type="match status" value="1"/>
</dbReference>
<keyword evidence="3" id="KW-1185">Reference proteome</keyword>
<evidence type="ECO:0000313" key="2">
    <source>
        <dbReference type="EMBL" id="SHI69904.1"/>
    </source>
</evidence>
<protein>
    <submittedName>
        <fullName evidence="2">Oligogalacturonide-binding protein</fullName>
    </submittedName>
</protein>
<dbReference type="Proteomes" id="UP000184536">
    <property type="component" value="Unassembled WGS sequence"/>
</dbReference>